<keyword evidence="2" id="KW-1185">Reference proteome</keyword>
<evidence type="ECO:0000313" key="2">
    <source>
        <dbReference type="Proteomes" id="UP000789405"/>
    </source>
</evidence>
<dbReference type="SUPFAM" id="SSF82171">
    <property type="entry name" value="DPP6 N-terminal domain-like"/>
    <property type="match status" value="1"/>
</dbReference>
<accession>A0A9N9HU41</accession>
<dbReference type="EMBL" id="CAJVPY010009177">
    <property type="protein sequence ID" value="CAG8705638.1"/>
    <property type="molecule type" value="Genomic_DNA"/>
</dbReference>
<dbReference type="Gene3D" id="2.130.10.10">
    <property type="entry name" value="YVTN repeat-like/Quinoprotein amine dehydrogenase"/>
    <property type="match status" value="1"/>
</dbReference>
<dbReference type="InterPro" id="IPR015943">
    <property type="entry name" value="WD40/YVTN_repeat-like_dom_sf"/>
</dbReference>
<feature type="non-terminal residue" evidence="1">
    <location>
        <position position="1"/>
    </location>
</feature>
<reference evidence="1" key="1">
    <citation type="submission" date="2021-06" db="EMBL/GenBank/DDBJ databases">
        <authorList>
            <person name="Kallberg Y."/>
            <person name="Tangrot J."/>
            <person name="Rosling A."/>
        </authorList>
    </citation>
    <scope>NUCLEOTIDE SEQUENCE</scope>
    <source>
        <strain evidence="1">MA453B</strain>
    </source>
</reference>
<comment type="caution">
    <text evidence="1">The sequence shown here is derived from an EMBL/GenBank/DDBJ whole genome shotgun (WGS) entry which is preliminary data.</text>
</comment>
<dbReference type="OrthoDB" id="2392335at2759"/>
<gene>
    <name evidence="1" type="ORF">DERYTH_LOCUS13264</name>
</gene>
<proteinExistence type="predicted"/>
<sequence>MEEVLIDLHKGYPITQIDCSPKMKYVATLSEFDKSVVLWSIEKGNPNLHRKNTISIDNIDVGSETSTTFTVSDNGYVAVKLRGLNPRNFEIYNIKTAKISSLDLPYLHNNISHLSFIDDEKLVMVSSEDHKVYILYQKEEGGKWILKSMLELKNFNTSDKIYITSKGKLIIFKNVTHEIMIWNLKSPIEEQIYLKSPTEVQILLDWNLNFEGIGLSDDEEMLGVTASSSKLTYLYIFSTRNGMNLSSRTYKKSGEHLVMIDGIHFIASNFGERVLITSHVHYILERVKMNLNVHKFHDEKRTFNYRLMDPYTLTEPVNAGKLFRCLKANINPPYIIKSDNIIYAIDDELFIKNLIKENCIYYLSNDLKDSNDWKDIWNNYSKNNSKKDLNDDDWKNIWINYLRHNLNDNNKISTPPDKKEIINFIIEFCSEKKAFQGKKTYKDKKISTKWTLSCKDVTFTLEVLPDIPEIPRKIKREQKANMYVRECKVLKNGNLVMISNECVILWTFNPLKGISVHYIWSIYESSDKGVTLNEYWEKKFKDTLAERFLPPSDFDEIIKAAKQDEDITNLYNLLLDNYIKENFFLAYYGKMLMEEFLKLNKDWLVEKLCKSCIKKCSYNDECDDLLSNIQLLSIIAQFYSELVQKNPAIMYEFLSQMAFVVPSTEIDDVCYNTLSSSPHLHHYVHVHQLRDLVRDIQNGKWTTIEKPVTSPLLLRIIHIEGEFEISQIKEELKKLTEGVFEISQIKDELKKLTGSFSEFSKEIKTKLDKLQDT</sequence>
<dbReference type="AlphaFoldDB" id="A0A9N9HU41"/>
<dbReference type="Proteomes" id="UP000789405">
    <property type="component" value="Unassembled WGS sequence"/>
</dbReference>
<name>A0A9N9HU41_9GLOM</name>
<protein>
    <submittedName>
        <fullName evidence="1">18022_t:CDS:1</fullName>
    </submittedName>
</protein>
<evidence type="ECO:0000313" key="1">
    <source>
        <dbReference type="EMBL" id="CAG8705638.1"/>
    </source>
</evidence>
<organism evidence="1 2">
    <name type="scientific">Dentiscutata erythropus</name>
    <dbReference type="NCBI Taxonomy" id="1348616"/>
    <lineage>
        <taxon>Eukaryota</taxon>
        <taxon>Fungi</taxon>
        <taxon>Fungi incertae sedis</taxon>
        <taxon>Mucoromycota</taxon>
        <taxon>Glomeromycotina</taxon>
        <taxon>Glomeromycetes</taxon>
        <taxon>Diversisporales</taxon>
        <taxon>Gigasporaceae</taxon>
        <taxon>Dentiscutata</taxon>
    </lineage>
</organism>